<evidence type="ECO:0000256" key="1">
    <source>
        <dbReference type="ARBA" id="ARBA00004141"/>
    </source>
</evidence>
<feature type="region of interest" description="Disordered" evidence="6">
    <location>
        <begin position="612"/>
        <end position="635"/>
    </location>
</feature>
<dbReference type="SUPFAM" id="SSF103473">
    <property type="entry name" value="MFS general substrate transporter"/>
    <property type="match status" value="1"/>
</dbReference>
<dbReference type="Gene3D" id="1.20.1250.20">
    <property type="entry name" value="MFS general substrate transporter like domains"/>
    <property type="match status" value="1"/>
</dbReference>
<feature type="transmembrane region" description="Helical" evidence="7">
    <location>
        <begin position="386"/>
        <end position="411"/>
    </location>
</feature>
<dbReference type="GO" id="GO:0016020">
    <property type="term" value="C:membrane"/>
    <property type="evidence" value="ECO:0000318"/>
    <property type="project" value="GO_Central"/>
</dbReference>
<comment type="subcellular location">
    <subcellularLocation>
        <location evidence="1">Membrane</location>
        <topology evidence="1">Multi-pass membrane protein</topology>
    </subcellularLocation>
</comment>
<evidence type="ECO:0000313" key="9">
    <source>
        <dbReference type="Proteomes" id="UP000244005"/>
    </source>
</evidence>
<feature type="transmembrane region" description="Helical" evidence="7">
    <location>
        <begin position="471"/>
        <end position="488"/>
    </location>
</feature>
<dbReference type="InterPro" id="IPR036259">
    <property type="entry name" value="MFS_trans_sf"/>
</dbReference>
<accession>A0A2R6WG02</accession>
<evidence type="ECO:0000256" key="7">
    <source>
        <dbReference type="SAM" id="Phobius"/>
    </source>
</evidence>
<dbReference type="EMBL" id="KZ772767">
    <property type="protein sequence ID" value="PTQ32774.1"/>
    <property type="molecule type" value="Genomic_DNA"/>
</dbReference>
<proteinExistence type="inferred from homology"/>
<sequence>MGSMQIKAEEAELPPERRVGDGSISLRGKPSDKSKSGTWRAASFLYVIVFVNSLVLLALQGNLITYTVNILHLDVATAANLTNYIAGSTMVATIIFGFIADAYILPFWVIAASCVVYGGGLIGLVLAVSLPNLIPPQCDEAVCPPASQHIQSVFMAGLFITGLGAAGIKPTVLSLGRQQFDYTDPVEKEKGILFFSYYYAVFEASLLLATTVFFWLQTDVGFKEGYSTMAGTFYAGIIISLFGIRYLRHQKPVGSPLTILAKVIVAATRNWRKPLPADGSNLYELEGETSDIQLNRIRKITHSEGLKFLDKAAVLPDDAKRLSSDQKQQLMREWKLCTVTQVEVLKVVLLLFPNWLCSCFLYVAAAQNMTFGVQQVSGMDRHWGSFTFPPATVMTVSIVSSLLWIAVYEYVLLRPLKKWTGHPRGLSPQVRTGLGLFFAAATMGASALVEMRRVSVIRAHNITDLQVKRGLIPMSAAWVLPELILMGFSHPLLGTAMLELYHQEFPENMVSLSMALTFGCQALGRFITIGIVNATERFSGDGGAKSWLKSGFNTGGLANYYWLLTVIMFVNLCVFVLYAHFYTYKNLREDDQTESTVKANSDEASEYQVKIRSDSADDSNIDDGSKKLVRRSVQV</sequence>
<dbReference type="AlphaFoldDB" id="A0A2R6WG02"/>
<feature type="transmembrane region" description="Helical" evidence="7">
    <location>
        <begin position="197"/>
        <end position="216"/>
    </location>
</feature>
<dbReference type="InterPro" id="IPR000109">
    <property type="entry name" value="POT_fam"/>
</dbReference>
<feature type="transmembrane region" description="Helical" evidence="7">
    <location>
        <begin position="81"/>
        <end position="100"/>
    </location>
</feature>
<feature type="transmembrane region" description="Helical" evidence="7">
    <location>
        <begin position="107"/>
        <end position="130"/>
    </location>
</feature>
<evidence type="ECO:0000313" key="8">
    <source>
        <dbReference type="EMBL" id="PTQ32774.1"/>
    </source>
</evidence>
<keyword evidence="3 7" id="KW-0812">Transmembrane</keyword>
<name>A0A2R6WG02_MARPO</name>
<dbReference type="Proteomes" id="UP000244005">
    <property type="component" value="Unassembled WGS sequence"/>
</dbReference>
<dbReference type="GO" id="GO:0055085">
    <property type="term" value="P:transmembrane transport"/>
    <property type="evidence" value="ECO:0000318"/>
    <property type="project" value="GO_Central"/>
</dbReference>
<evidence type="ECO:0000256" key="6">
    <source>
        <dbReference type="SAM" id="MobiDB-lite"/>
    </source>
</evidence>
<feature type="region of interest" description="Disordered" evidence="6">
    <location>
        <begin position="1"/>
        <end position="36"/>
    </location>
</feature>
<dbReference type="Gramene" id="Mp5g09260.1">
    <property type="protein sequence ID" value="Mp5g09260.1.cds"/>
    <property type="gene ID" value="Mp5g09260"/>
</dbReference>
<keyword evidence="9" id="KW-1185">Reference proteome</keyword>
<feature type="transmembrane region" description="Helical" evidence="7">
    <location>
        <begin position="150"/>
        <end position="168"/>
    </location>
</feature>
<protein>
    <submittedName>
        <fullName evidence="8">Uncharacterized protein</fullName>
    </submittedName>
</protein>
<evidence type="ECO:0000256" key="2">
    <source>
        <dbReference type="ARBA" id="ARBA00005982"/>
    </source>
</evidence>
<gene>
    <name evidence="8" type="ORF">MARPO_0095s0033</name>
</gene>
<keyword evidence="4 7" id="KW-1133">Transmembrane helix</keyword>
<dbReference type="Pfam" id="PF00854">
    <property type="entry name" value="PTR2"/>
    <property type="match status" value="1"/>
</dbReference>
<evidence type="ECO:0000256" key="5">
    <source>
        <dbReference type="ARBA" id="ARBA00023136"/>
    </source>
</evidence>
<evidence type="ECO:0000256" key="4">
    <source>
        <dbReference type="ARBA" id="ARBA00022989"/>
    </source>
</evidence>
<keyword evidence="5 7" id="KW-0472">Membrane</keyword>
<organism evidence="8 9">
    <name type="scientific">Marchantia polymorpha</name>
    <name type="common">Common liverwort</name>
    <name type="synonym">Marchantia aquatica</name>
    <dbReference type="NCBI Taxonomy" id="3197"/>
    <lineage>
        <taxon>Eukaryota</taxon>
        <taxon>Viridiplantae</taxon>
        <taxon>Streptophyta</taxon>
        <taxon>Embryophyta</taxon>
        <taxon>Marchantiophyta</taxon>
        <taxon>Marchantiopsida</taxon>
        <taxon>Marchantiidae</taxon>
        <taxon>Marchantiales</taxon>
        <taxon>Marchantiaceae</taxon>
        <taxon>Marchantia</taxon>
    </lineage>
</organism>
<dbReference type="OrthoDB" id="205993at2759"/>
<evidence type="ECO:0000256" key="3">
    <source>
        <dbReference type="ARBA" id="ARBA00022692"/>
    </source>
</evidence>
<feature type="transmembrane region" description="Helical" evidence="7">
    <location>
        <begin position="43"/>
        <end position="61"/>
    </location>
</feature>
<feature type="transmembrane region" description="Helical" evidence="7">
    <location>
        <begin position="560"/>
        <end position="579"/>
    </location>
</feature>
<comment type="similarity">
    <text evidence="2">Belongs to the major facilitator superfamily. Proton-dependent oligopeptide transporter (POT/PTR) (TC 2.A.17) family.</text>
</comment>
<feature type="compositionally biased region" description="Basic and acidic residues" evidence="6">
    <location>
        <begin position="7"/>
        <end position="20"/>
    </location>
</feature>
<feature type="transmembrane region" description="Helical" evidence="7">
    <location>
        <begin position="228"/>
        <end position="247"/>
    </location>
</feature>
<feature type="transmembrane region" description="Helical" evidence="7">
    <location>
        <begin position="344"/>
        <end position="366"/>
    </location>
</feature>
<dbReference type="PANTHER" id="PTHR11654">
    <property type="entry name" value="OLIGOPEPTIDE TRANSPORTER-RELATED"/>
    <property type="match status" value="1"/>
</dbReference>
<reference evidence="9" key="1">
    <citation type="journal article" date="2017" name="Cell">
        <title>Insights into land plant evolution garnered from the Marchantia polymorpha genome.</title>
        <authorList>
            <person name="Bowman J.L."/>
            <person name="Kohchi T."/>
            <person name="Yamato K.T."/>
            <person name="Jenkins J."/>
            <person name="Shu S."/>
            <person name="Ishizaki K."/>
            <person name="Yamaoka S."/>
            <person name="Nishihama R."/>
            <person name="Nakamura Y."/>
            <person name="Berger F."/>
            <person name="Adam C."/>
            <person name="Aki S.S."/>
            <person name="Althoff F."/>
            <person name="Araki T."/>
            <person name="Arteaga-Vazquez M.A."/>
            <person name="Balasubrmanian S."/>
            <person name="Barry K."/>
            <person name="Bauer D."/>
            <person name="Boehm C.R."/>
            <person name="Briginshaw L."/>
            <person name="Caballero-Perez J."/>
            <person name="Catarino B."/>
            <person name="Chen F."/>
            <person name="Chiyoda S."/>
            <person name="Chovatia M."/>
            <person name="Davies K.M."/>
            <person name="Delmans M."/>
            <person name="Demura T."/>
            <person name="Dierschke T."/>
            <person name="Dolan L."/>
            <person name="Dorantes-Acosta A.E."/>
            <person name="Eklund D.M."/>
            <person name="Florent S.N."/>
            <person name="Flores-Sandoval E."/>
            <person name="Fujiyama A."/>
            <person name="Fukuzawa H."/>
            <person name="Galik B."/>
            <person name="Grimanelli D."/>
            <person name="Grimwood J."/>
            <person name="Grossniklaus U."/>
            <person name="Hamada T."/>
            <person name="Haseloff J."/>
            <person name="Hetherington A.J."/>
            <person name="Higo A."/>
            <person name="Hirakawa Y."/>
            <person name="Hundley H.N."/>
            <person name="Ikeda Y."/>
            <person name="Inoue K."/>
            <person name="Inoue S.I."/>
            <person name="Ishida S."/>
            <person name="Jia Q."/>
            <person name="Kakita M."/>
            <person name="Kanazawa T."/>
            <person name="Kawai Y."/>
            <person name="Kawashima T."/>
            <person name="Kennedy M."/>
            <person name="Kinose K."/>
            <person name="Kinoshita T."/>
            <person name="Kohara Y."/>
            <person name="Koide E."/>
            <person name="Komatsu K."/>
            <person name="Kopischke S."/>
            <person name="Kubo M."/>
            <person name="Kyozuka J."/>
            <person name="Lagercrantz U."/>
            <person name="Lin S.S."/>
            <person name="Lindquist E."/>
            <person name="Lipzen A.M."/>
            <person name="Lu C.W."/>
            <person name="De Luna E."/>
            <person name="Martienssen R.A."/>
            <person name="Minamino N."/>
            <person name="Mizutani M."/>
            <person name="Mizutani M."/>
            <person name="Mochizuki N."/>
            <person name="Monte I."/>
            <person name="Mosher R."/>
            <person name="Nagasaki H."/>
            <person name="Nakagami H."/>
            <person name="Naramoto S."/>
            <person name="Nishitani K."/>
            <person name="Ohtani M."/>
            <person name="Okamoto T."/>
            <person name="Okumura M."/>
            <person name="Phillips J."/>
            <person name="Pollak B."/>
            <person name="Reinders A."/>
            <person name="Rovekamp M."/>
            <person name="Sano R."/>
            <person name="Sawa S."/>
            <person name="Schmid M.W."/>
            <person name="Shirakawa M."/>
            <person name="Solano R."/>
            <person name="Spunde A."/>
            <person name="Suetsugu N."/>
            <person name="Sugano S."/>
            <person name="Sugiyama A."/>
            <person name="Sun R."/>
            <person name="Suzuki Y."/>
            <person name="Takenaka M."/>
            <person name="Takezawa D."/>
            <person name="Tomogane H."/>
            <person name="Tsuzuki M."/>
            <person name="Ueda T."/>
            <person name="Umeda M."/>
            <person name="Ward J.M."/>
            <person name="Watanabe Y."/>
            <person name="Yazaki K."/>
            <person name="Yokoyama R."/>
            <person name="Yoshitake Y."/>
            <person name="Yotsui I."/>
            <person name="Zachgo S."/>
            <person name="Schmutz J."/>
        </authorList>
    </citation>
    <scope>NUCLEOTIDE SEQUENCE [LARGE SCALE GENOMIC DNA]</scope>
    <source>
        <strain evidence="9">Tak-1</strain>
    </source>
</reference>
<dbReference type="GO" id="GO:0022857">
    <property type="term" value="F:transmembrane transporter activity"/>
    <property type="evidence" value="ECO:0000318"/>
    <property type="project" value="GO_Central"/>
</dbReference>